<proteinExistence type="predicted"/>
<organism evidence="1 2">
    <name type="scientific">Candidatus Collierbacteria bacterium GW2011_GWC2_44_18</name>
    <dbReference type="NCBI Taxonomy" id="1618392"/>
    <lineage>
        <taxon>Bacteria</taxon>
        <taxon>Candidatus Collieribacteriota</taxon>
    </lineage>
</organism>
<evidence type="ECO:0000313" key="1">
    <source>
        <dbReference type="EMBL" id="KKT48935.1"/>
    </source>
</evidence>
<gene>
    <name evidence="1" type="ORF">UW41_C0015G0022</name>
</gene>
<reference evidence="1 2" key="1">
    <citation type="journal article" date="2015" name="Nature">
        <title>rRNA introns, odd ribosomes, and small enigmatic genomes across a large radiation of phyla.</title>
        <authorList>
            <person name="Brown C.T."/>
            <person name="Hug L.A."/>
            <person name="Thomas B.C."/>
            <person name="Sharon I."/>
            <person name="Castelle C.J."/>
            <person name="Singh A."/>
            <person name="Wilkins M.J."/>
            <person name="Williams K.H."/>
            <person name="Banfield J.F."/>
        </authorList>
    </citation>
    <scope>NUCLEOTIDE SEQUENCE [LARGE SCALE GENOMIC DNA]</scope>
</reference>
<dbReference type="AlphaFoldDB" id="A0A0G1HPR6"/>
<comment type="caution">
    <text evidence="1">The sequence shown here is derived from an EMBL/GenBank/DDBJ whole genome shotgun (WGS) entry which is preliminary data.</text>
</comment>
<dbReference type="Proteomes" id="UP000034172">
    <property type="component" value="Unassembled WGS sequence"/>
</dbReference>
<accession>A0A0G1HPR6</accession>
<dbReference type="STRING" id="1618392.UW41_C0015G0022"/>
<name>A0A0G1HPR6_9BACT</name>
<dbReference type="EMBL" id="LCIE01000015">
    <property type="protein sequence ID" value="KKT48935.1"/>
    <property type="molecule type" value="Genomic_DNA"/>
</dbReference>
<sequence length="116" mass="13849">MVFEFLNIRRYAFIIIDLTMNKPGFSSMTKILDKYELDETKQKRISREWQDYAYRLAVALDDTKHTAIYMRIVKTAPRELVEKAKSFVMDAGARSRGKMFMWKLKQLKEEERDKSV</sequence>
<protein>
    <submittedName>
        <fullName evidence="1">Uncharacterized protein</fullName>
    </submittedName>
</protein>
<evidence type="ECO:0000313" key="2">
    <source>
        <dbReference type="Proteomes" id="UP000034172"/>
    </source>
</evidence>